<gene>
    <name evidence="2" type="ORF">KBTEX_02267</name>
</gene>
<dbReference type="PANTHER" id="PTHR43245">
    <property type="entry name" value="BIFUNCTIONAL POLYMYXIN RESISTANCE PROTEIN ARNA"/>
    <property type="match status" value="1"/>
</dbReference>
<feature type="domain" description="NAD-dependent epimerase/dehydratase" evidence="1">
    <location>
        <begin position="6"/>
        <end position="199"/>
    </location>
</feature>
<evidence type="ECO:0000313" key="2">
    <source>
        <dbReference type="EMBL" id="QEA05938.1"/>
    </source>
</evidence>
<accession>A0A5B8RDA8</accession>
<dbReference type="EMBL" id="MN079117">
    <property type="protein sequence ID" value="QEA05938.1"/>
    <property type="molecule type" value="Genomic_DNA"/>
</dbReference>
<dbReference type="GO" id="GO:0016853">
    <property type="term" value="F:isomerase activity"/>
    <property type="evidence" value="ECO:0007669"/>
    <property type="project" value="UniProtKB-KW"/>
</dbReference>
<sequence length="311" mass="33809">MSGTVALTGATGFIGSALRRRLLADGWHVRALAHRSAPVRDGTEWLQGDVRDEAAAERLVDGADAVVHCAGTVRGASARAFETVNTGGTATLVHAAARRRPWPRFLLLSSLAAREPGLSWYAHSKRLAEDCLTGNADVMPWTILRPTAVYGPGDREMQPLFDAMNRGILPVPGRLDARITLLHVRDLVAAIRCWLAQPQPPRGLFELHDGTADGYGWGDIARIAGTALGHRVWRVPLPGFALYTVASVNLALARAFGYAPMLTPGKVQELRHPDWRCDIARYTEATGWRPSIRLADALRPGTDTCLAHHDC</sequence>
<organism evidence="2">
    <name type="scientific">uncultured organism</name>
    <dbReference type="NCBI Taxonomy" id="155900"/>
    <lineage>
        <taxon>unclassified sequences</taxon>
        <taxon>environmental samples</taxon>
    </lineage>
</organism>
<keyword evidence="2" id="KW-0413">Isomerase</keyword>
<protein>
    <submittedName>
        <fullName evidence="2">3 beta-hydroxysteroid dehydrogenase/Delta 5--&gt;4-isomerase</fullName>
    </submittedName>
</protein>
<dbReference type="Gene3D" id="3.40.50.720">
    <property type="entry name" value="NAD(P)-binding Rossmann-like Domain"/>
    <property type="match status" value="1"/>
</dbReference>
<evidence type="ECO:0000259" key="1">
    <source>
        <dbReference type="Pfam" id="PF01370"/>
    </source>
</evidence>
<name>A0A5B8RDA8_9ZZZZ</name>
<dbReference type="PANTHER" id="PTHR43245:SF58">
    <property type="entry name" value="BLL5923 PROTEIN"/>
    <property type="match status" value="1"/>
</dbReference>
<dbReference type="AlphaFoldDB" id="A0A5B8RDA8"/>
<dbReference type="InterPro" id="IPR001509">
    <property type="entry name" value="Epimerase_deHydtase"/>
</dbReference>
<dbReference type="SUPFAM" id="SSF51735">
    <property type="entry name" value="NAD(P)-binding Rossmann-fold domains"/>
    <property type="match status" value="1"/>
</dbReference>
<proteinExistence type="predicted"/>
<reference evidence="2" key="1">
    <citation type="submission" date="2019-06" db="EMBL/GenBank/DDBJ databases">
        <authorList>
            <person name="Murdoch R.W."/>
            <person name="Fathepure B."/>
        </authorList>
    </citation>
    <scope>NUCLEOTIDE SEQUENCE</scope>
</reference>
<dbReference type="InterPro" id="IPR036291">
    <property type="entry name" value="NAD(P)-bd_dom_sf"/>
</dbReference>
<dbReference type="Pfam" id="PF01370">
    <property type="entry name" value="Epimerase"/>
    <property type="match status" value="1"/>
</dbReference>
<dbReference type="InterPro" id="IPR050177">
    <property type="entry name" value="Lipid_A_modif_metabolic_enz"/>
</dbReference>